<sequence length="106" mass="12112">MSDLTDGYIHVEYNPVNNAADDMVQQTRAIEGTLSSLEMELNELKQTWWGDDAAVYEQKQAAWDNAVITMQQLLNSHANLLTDVSDNYRYTEQNLSQLWSEVSIGR</sequence>
<reference evidence="2 3" key="1">
    <citation type="submission" date="2017-11" db="EMBL/GenBank/DDBJ databases">
        <title>Draft genome of actinobacteria isolated from guarana (Paullinia cupana (Mart.) Ducke.</title>
        <authorList>
            <person name="Siqueira K.A."/>
            <person name="Liotti R.G."/>
            <person name="Mendes T.A.O."/>
            <person name="Soares M.A."/>
        </authorList>
    </citation>
    <scope>NUCLEOTIDE SEQUENCE [LARGE SCALE GENOMIC DNA]</scope>
    <source>
        <strain evidence="2 3">193</strain>
    </source>
</reference>
<proteinExistence type="inferred from homology"/>
<dbReference type="Proteomes" id="UP000270471">
    <property type="component" value="Unassembled WGS sequence"/>
</dbReference>
<dbReference type="OrthoDB" id="3387628at2"/>
<accession>A0A3M0IGY1</accession>
<keyword evidence="3" id="KW-1185">Reference proteome</keyword>
<dbReference type="InterPro" id="IPR036689">
    <property type="entry name" value="ESAT-6-like_sf"/>
</dbReference>
<name>A0A3M0IGY1_9ACTN</name>
<organism evidence="2 3">
    <name type="scientific">Streptomyces shenzhenensis</name>
    <dbReference type="NCBI Taxonomy" id="943815"/>
    <lineage>
        <taxon>Bacteria</taxon>
        <taxon>Bacillati</taxon>
        <taxon>Actinomycetota</taxon>
        <taxon>Actinomycetes</taxon>
        <taxon>Kitasatosporales</taxon>
        <taxon>Streptomycetaceae</taxon>
        <taxon>Streptomyces</taxon>
    </lineage>
</organism>
<gene>
    <name evidence="2" type="ORF">CTZ28_01250</name>
</gene>
<protein>
    <recommendedName>
        <fullName evidence="1">ESAT-6-like protein</fullName>
    </recommendedName>
</protein>
<dbReference type="SUPFAM" id="SSF140453">
    <property type="entry name" value="EsxAB dimer-like"/>
    <property type="match status" value="1"/>
</dbReference>
<comment type="similarity">
    <text evidence="1">Belongs to the WXG100 family.</text>
</comment>
<dbReference type="Pfam" id="PF06013">
    <property type="entry name" value="WXG100"/>
    <property type="match status" value="1"/>
</dbReference>
<evidence type="ECO:0000313" key="3">
    <source>
        <dbReference type="Proteomes" id="UP000270471"/>
    </source>
</evidence>
<dbReference type="Gene3D" id="1.10.287.1060">
    <property type="entry name" value="ESAT-6-like"/>
    <property type="match status" value="1"/>
</dbReference>
<evidence type="ECO:0000256" key="1">
    <source>
        <dbReference type="RuleBase" id="RU362001"/>
    </source>
</evidence>
<comment type="caution">
    <text evidence="2">The sequence shown here is derived from an EMBL/GenBank/DDBJ whole genome shotgun (WGS) entry which is preliminary data.</text>
</comment>
<dbReference type="NCBIfam" id="TIGR03930">
    <property type="entry name" value="WXG100_ESAT6"/>
    <property type="match status" value="1"/>
</dbReference>
<evidence type="ECO:0000313" key="2">
    <source>
        <dbReference type="EMBL" id="RMB87618.1"/>
    </source>
</evidence>
<dbReference type="EMBL" id="PENI01000001">
    <property type="protein sequence ID" value="RMB87618.1"/>
    <property type="molecule type" value="Genomic_DNA"/>
</dbReference>
<dbReference type="AlphaFoldDB" id="A0A3M0IGY1"/>
<dbReference type="InterPro" id="IPR010310">
    <property type="entry name" value="T7SS_ESAT-6-like"/>
</dbReference>
<dbReference type="RefSeq" id="WP_121887285.1">
    <property type="nucleotide sequence ID" value="NZ_PENI01000001.1"/>
</dbReference>